<evidence type="ECO:0000256" key="1">
    <source>
        <dbReference type="SAM" id="MobiDB-lite"/>
    </source>
</evidence>
<proteinExistence type="predicted"/>
<comment type="caution">
    <text evidence="2">The sequence shown here is derived from an EMBL/GenBank/DDBJ whole genome shotgun (WGS) entry which is preliminary data.</text>
</comment>
<evidence type="ECO:0000313" key="3">
    <source>
        <dbReference type="Proteomes" id="UP000652761"/>
    </source>
</evidence>
<feature type="compositionally biased region" description="Basic and acidic residues" evidence="1">
    <location>
        <begin position="62"/>
        <end position="73"/>
    </location>
</feature>
<dbReference type="AlphaFoldDB" id="A0A843WG26"/>
<keyword evidence="3" id="KW-1185">Reference proteome</keyword>
<dbReference type="EMBL" id="NMUH01003243">
    <property type="protein sequence ID" value="MQM04571.1"/>
    <property type="molecule type" value="Genomic_DNA"/>
</dbReference>
<protein>
    <submittedName>
        <fullName evidence="2">Uncharacterized protein</fullName>
    </submittedName>
</protein>
<name>A0A843WG26_COLES</name>
<gene>
    <name evidence="2" type="ORF">Taro_037372</name>
</gene>
<evidence type="ECO:0000313" key="2">
    <source>
        <dbReference type="EMBL" id="MQM04571.1"/>
    </source>
</evidence>
<accession>A0A843WG26</accession>
<reference evidence="2" key="1">
    <citation type="submission" date="2017-07" db="EMBL/GenBank/DDBJ databases">
        <title>Taro Niue Genome Assembly and Annotation.</title>
        <authorList>
            <person name="Atibalentja N."/>
            <person name="Keating K."/>
            <person name="Fields C.J."/>
        </authorList>
    </citation>
    <scope>NUCLEOTIDE SEQUENCE</scope>
    <source>
        <strain evidence="2">Niue_2</strain>
        <tissue evidence="2">Leaf</tissue>
    </source>
</reference>
<dbReference type="Proteomes" id="UP000652761">
    <property type="component" value="Unassembled WGS sequence"/>
</dbReference>
<sequence length="103" mass="11674">MSPSWEERGRRREASFFALGSISRRDLGVERLRKGKERQGKRATMKCRRSALALKKGGVGENQKKEGRLEGGKGGRVRGNLLKKEHFELSSEHGHFIIVTITR</sequence>
<organism evidence="2 3">
    <name type="scientific">Colocasia esculenta</name>
    <name type="common">Wild taro</name>
    <name type="synonym">Arum esculentum</name>
    <dbReference type="NCBI Taxonomy" id="4460"/>
    <lineage>
        <taxon>Eukaryota</taxon>
        <taxon>Viridiplantae</taxon>
        <taxon>Streptophyta</taxon>
        <taxon>Embryophyta</taxon>
        <taxon>Tracheophyta</taxon>
        <taxon>Spermatophyta</taxon>
        <taxon>Magnoliopsida</taxon>
        <taxon>Liliopsida</taxon>
        <taxon>Araceae</taxon>
        <taxon>Aroideae</taxon>
        <taxon>Colocasieae</taxon>
        <taxon>Colocasia</taxon>
    </lineage>
</organism>
<feature type="region of interest" description="Disordered" evidence="1">
    <location>
        <begin position="58"/>
        <end position="77"/>
    </location>
</feature>